<dbReference type="SFLD" id="SFLDG01129">
    <property type="entry name" value="C1.5:_HAD__Beta-PGM__Phosphata"/>
    <property type="match status" value="1"/>
</dbReference>
<evidence type="ECO:0000313" key="1">
    <source>
        <dbReference type="EMBL" id="VVC43474.1"/>
    </source>
</evidence>
<gene>
    <name evidence="1" type="ORF">CINCED_3A014369</name>
</gene>
<dbReference type="Gene3D" id="1.10.150.240">
    <property type="entry name" value="Putative phosphatase, domain 2"/>
    <property type="match status" value="1"/>
</dbReference>
<dbReference type="InterPro" id="IPR041492">
    <property type="entry name" value="HAD_2"/>
</dbReference>
<dbReference type="InterPro" id="IPR023214">
    <property type="entry name" value="HAD_sf"/>
</dbReference>
<dbReference type="EMBL" id="CABPRJ010002369">
    <property type="protein sequence ID" value="VVC43474.1"/>
    <property type="molecule type" value="Genomic_DNA"/>
</dbReference>
<reference evidence="1 2" key="1">
    <citation type="submission" date="2019-08" db="EMBL/GenBank/DDBJ databases">
        <authorList>
            <person name="Alioto T."/>
            <person name="Alioto T."/>
            <person name="Gomez Garrido J."/>
        </authorList>
    </citation>
    <scope>NUCLEOTIDE SEQUENCE [LARGE SCALE GENOMIC DNA]</scope>
</reference>
<dbReference type="FunFam" id="3.40.50.1000:FF:000055">
    <property type="entry name" value="Haloacid dehalogenase-like hydrolase family protein"/>
    <property type="match status" value="1"/>
</dbReference>
<keyword evidence="2" id="KW-1185">Reference proteome</keyword>
<dbReference type="Proteomes" id="UP000325440">
    <property type="component" value="Unassembled WGS sequence"/>
</dbReference>
<protein>
    <submittedName>
        <fullName evidence="1">HAD-like domain,Phosphoglycolate phosphatase, domain 2,HAD hydrolase, subfamily IA</fullName>
    </submittedName>
</protein>
<organism evidence="1 2">
    <name type="scientific">Cinara cedri</name>
    <dbReference type="NCBI Taxonomy" id="506608"/>
    <lineage>
        <taxon>Eukaryota</taxon>
        <taxon>Metazoa</taxon>
        <taxon>Ecdysozoa</taxon>
        <taxon>Arthropoda</taxon>
        <taxon>Hexapoda</taxon>
        <taxon>Insecta</taxon>
        <taxon>Pterygota</taxon>
        <taxon>Neoptera</taxon>
        <taxon>Paraneoptera</taxon>
        <taxon>Hemiptera</taxon>
        <taxon>Sternorrhyncha</taxon>
        <taxon>Aphidomorpha</taxon>
        <taxon>Aphidoidea</taxon>
        <taxon>Aphididae</taxon>
        <taxon>Lachninae</taxon>
        <taxon>Cinara</taxon>
    </lineage>
</organism>
<dbReference type="PANTHER" id="PTHR18901">
    <property type="entry name" value="2-DEOXYGLUCOSE-6-PHOSPHATE PHOSPHATASE 2"/>
    <property type="match status" value="1"/>
</dbReference>
<dbReference type="InterPro" id="IPR036412">
    <property type="entry name" value="HAD-like_sf"/>
</dbReference>
<dbReference type="InterPro" id="IPR023198">
    <property type="entry name" value="PGP-like_dom2"/>
</dbReference>
<dbReference type="PRINTS" id="PR00413">
    <property type="entry name" value="HADHALOGNASE"/>
</dbReference>
<dbReference type="Pfam" id="PF13419">
    <property type="entry name" value="HAD_2"/>
    <property type="match status" value="1"/>
</dbReference>
<dbReference type="SUPFAM" id="SSF56784">
    <property type="entry name" value="HAD-like"/>
    <property type="match status" value="1"/>
</dbReference>
<dbReference type="OrthoDB" id="40579at2759"/>
<evidence type="ECO:0000313" key="2">
    <source>
        <dbReference type="Proteomes" id="UP000325440"/>
    </source>
</evidence>
<name>A0A5E4NF15_9HEMI</name>
<keyword evidence="1" id="KW-0378">Hydrolase</keyword>
<proteinExistence type="predicted"/>
<accession>A0A5E4NF15</accession>
<dbReference type="AlphaFoldDB" id="A0A5E4NF15"/>
<sequence length="247" mass="27808">MNPQYSEIRKRRRSLASSFKPVTHVIFDMDGTLLDTEKIHKKTYSKIVKEYGKVITDELRMKMLGRQELDSATMMVNVLQLDITPEEFLEKAHAIEAIEMKNVQFMHGVETLLEHLHTNGIPMAIATSSSEISFRMKTDHLKDKFSVFNHVVTGASDPEVKNGKPAPDIFQICASRFPGSPRNNKCLVFEDSPNGVTAARAAGMQVVMVPDLFLPEELTANATLVLDSMDDFEPELFSLPPYFEIVC</sequence>
<dbReference type="NCBIfam" id="TIGR01509">
    <property type="entry name" value="HAD-SF-IA-v3"/>
    <property type="match status" value="1"/>
</dbReference>
<dbReference type="PANTHER" id="PTHR18901:SF38">
    <property type="entry name" value="PSEUDOURIDINE-5'-PHOSPHATASE"/>
    <property type="match status" value="1"/>
</dbReference>
<dbReference type="GO" id="GO:0016791">
    <property type="term" value="F:phosphatase activity"/>
    <property type="evidence" value="ECO:0007669"/>
    <property type="project" value="TreeGrafter"/>
</dbReference>
<dbReference type="SFLD" id="SFLDG01135">
    <property type="entry name" value="C1.5.6:_HAD__Beta-PGM__Phospha"/>
    <property type="match status" value="1"/>
</dbReference>
<dbReference type="InterPro" id="IPR006439">
    <property type="entry name" value="HAD-SF_hydro_IA"/>
</dbReference>
<dbReference type="Gene3D" id="3.40.50.1000">
    <property type="entry name" value="HAD superfamily/HAD-like"/>
    <property type="match status" value="1"/>
</dbReference>
<dbReference type="SFLD" id="SFLDS00003">
    <property type="entry name" value="Haloacid_Dehalogenase"/>
    <property type="match status" value="1"/>
</dbReference>